<gene>
    <name evidence="1" type="ORF">RDB_LOCUS138488</name>
</gene>
<accession>A0A8H3DMZ4</accession>
<proteinExistence type="predicted"/>
<reference evidence="1" key="1">
    <citation type="submission" date="2021-01" db="EMBL/GenBank/DDBJ databases">
        <authorList>
            <person name="Kaushik A."/>
        </authorList>
    </citation>
    <scope>NUCLEOTIDE SEQUENCE</scope>
    <source>
        <strain evidence="1">Type strain: AG8-Rh-89/</strain>
    </source>
</reference>
<name>A0A8H3DMZ4_9AGAM</name>
<protein>
    <submittedName>
        <fullName evidence="1">Uncharacterized protein</fullName>
    </submittedName>
</protein>
<organism evidence="1 2">
    <name type="scientific">Rhizoctonia solani</name>
    <dbReference type="NCBI Taxonomy" id="456999"/>
    <lineage>
        <taxon>Eukaryota</taxon>
        <taxon>Fungi</taxon>
        <taxon>Dikarya</taxon>
        <taxon>Basidiomycota</taxon>
        <taxon>Agaricomycotina</taxon>
        <taxon>Agaricomycetes</taxon>
        <taxon>Cantharellales</taxon>
        <taxon>Ceratobasidiaceae</taxon>
        <taxon>Rhizoctonia</taxon>
    </lineage>
</organism>
<evidence type="ECO:0000313" key="1">
    <source>
        <dbReference type="EMBL" id="CAE6535040.1"/>
    </source>
</evidence>
<sequence length="552" mass="62578">RDRWQKDEPLRPCLPTRAPMTIRIHHPPFDMLLHFLGILPSQGIPNVLDIELALDRQSITHPGEEEPMNHGLILLLPLLQKSHWIGSLILENTQPKVAFSGTVLRFMLEALPTLHTLTLENFELTESTLRGLTRPVDPDARPNKQPQFPALEVLRLQCSRILDSEAFKHMIASHPIRITALCLERSRESLINASVHLPSAAPWRIEGTLALHTHRIHSLYVSSRKVENIRSIMECILSCGVPRSLKHLSIKAIPDYRYRNTKTILSPSSHKLQGFHGLVNQLHTLCLRGVFLAPESYSFNGIRDVAFDADSMDIIRILATGHKVRSIEVRNLLSGDKFVSPTDLPVTAKRLKRLCLAGIRDLAALCNVLRSIPQGSYKLELTIHVVYILWPNNDTTADGEFRDVDMLGPLLHRFDNITALTLASNQYTPSRSPSCENLHKILRNLSHLCYLNLEGFHLTQELSAAMTRQYDQESTCTASSTFPILRKLRLWRTRIADYEAFKAMVFSHKIHLIRISHCMLQWDGDNRTLSPSSSSPLYKWLCMVVPIVSIVG</sequence>
<dbReference type="AlphaFoldDB" id="A0A8H3DMZ4"/>
<dbReference type="Proteomes" id="UP000663850">
    <property type="component" value="Unassembled WGS sequence"/>
</dbReference>
<dbReference type="Gene3D" id="3.80.10.10">
    <property type="entry name" value="Ribonuclease Inhibitor"/>
    <property type="match status" value="1"/>
</dbReference>
<dbReference type="InterPro" id="IPR032675">
    <property type="entry name" value="LRR_dom_sf"/>
</dbReference>
<comment type="caution">
    <text evidence="1">The sequence shown here is derived from an EMBL/GenBank/DDBJ whole genome shotgun (WGS) entry which is preliminary data.</text>
</comment>
<feature type="non-terminal residue" evidence="1">
    <location>
        <position position="1"/>
    </location>
</feature>
<dbReference type="EMBL" id="CAJMWZ010007262">
    <property type="protein sequence ID" value="CAE6535040.1"/>
    <property type="molecule type" value="Genomic_DNA"/>
</dbReference>
<evidence type="ECO:0000313" key="2">
    <source>
        <dbReference type="Proteomes" id="UP000663850"/>
    </source>
</evidence>
<dbReference type="SUPFAM" id="SSF52047">
    <property type="entry name" value="RNI-like"/>
    <property type="match status" value="1"/>
</dbReference>